<dbReference type="InterPro" id="IPR032675">
    <property type="entry name" value="LRR_dom_sf"/>
</dbReference>
<dbReference type="RefSeq" id="WP_382342320.1">
    <property type="nucleotide sequence ID" value="NZ_JBHSAB010000012.1"/>
</dbReference>
<organism evidence="2 3">
    <name type="scientific">Legionella dresdenensis</name>
    <dbReference type="NCBI Taxonomy" id="450200"/>
    <lineage>
        <taxon>Bacteria</taxon>
        <taxon>Pseudomonadati</taxon>
        <taxon>Pseudomonadota</taxon>
        <taxon>Gammaproteobacteria</taxon>
        <taxon>Legionellales</taxon>
        <taxon>Legionellaceae</taxon>
        <taxon>Legionella</taxon>
    </lineage>
</organism>
<dbReference type="SUPFAM" id="SSF52047">
    <property type="entry name" value="RNI-like"/>
    <property type="match status" value="1"/>
</dbReference>
<proteinExistence type="predicted"/>
<dbReference type="InterPro" id="IPR001611">
    <property type="entry name" value="Leu-rich_rpt"/>
</dbReference>
<gene>
    <name evidence="2" type="ORF">ACFORL_06625</name>
</gene>
<evidence type="ECO:0008006" key="4">
    <source>
        <dbReference type="Google" id="ProtNLM"/>
    </source>
</evidence>
<dbReference type="PANTHER" id="PTHR24373">
    <property type="entry name" value="SLIT RELATED LEUCINE-RICH REPEAT NEURONAL PROTEIN"/>
    <property type="match status" value="1"/>
</dbReference>
<evidence type="ECO:0000313" key="3">
    <source>
        <dbReference type="Proteomes" id="UP001595758"/>
    </source>
</evidence>
<sequence>MFYHLSNWVIQTPNSNARTIKSNNDIFQEMELIPTQKTGIIFRVNDLADKNLLELAQIAHGIPQHIRQIVVVNDNLQTTEDCLASLWGLLSYLPPWINKLDISAPALYSESWKLFVKLIAQLPNTVSALSFGCNALNSSDCDNGPLDNPLICSELTRSIPASVNHLSIRCTAKHLYTLITGLFRHQKNHITSLDISENKLTAECIMRLTHLFSHPHTIDTLDLSQCRLEGIPSDILARFFETLHGKVTNLKLNYNRLIEYTVFDFNSSVHPMVTNFRSYDEIHHQFSFFSRLKMLGLAGLQLGFENPNVSATIFGLLGYYGNQLEELDLSSNDFSMNTHVLLPNLKRLPASLYKLNLSFNRLDAFSDQELIALLLALPQNIKILDLSNNNLLTVRFLLLLQNNRVSHIALTTLIFSETSFENLSTDIQNAITSFAHPTLQCFEIGDKFIIGAPKSPVSLPTNTDLMFFSASQGVNPPIPAEYAYKYSTDIQHSPR</sequence>
<dbReference type="Gene3D" id="3.80.10.10">
    <property type="entry name" value="Ribonuclease Inhibitor"/>
    <property type="match status" value="2"/>
</dbReference>
<dbReference type="PANTHER" id="PTHR24373:SF275">
    <property type="entry name" value="TIR DOMAIN-CONTAINING PROTEIN"/>
    <property type="match status" value="1"/>
</dbReference>
<keyword evidence="1" id="KW-0732">Signal</keyword>
<keyword evidence="3" id="KW-1185">Reference proteome</keyword>
<name>A0ABV8CFG1_9GAMM</name>
<dbReference type="Proteomes" id="UP001595758">
    <property type="component" value="Unassembled WGS sequence"/>
</dbReference>
<dbReference type="EMBL" id="JBHSAB010000012">
    <property type="protein sequence ID" value="MFC3908750.1"/>
    <property type="molecule type" value="Genomic_DNA"/>
</dbReference>
<comment type="caution">
    <text evidence="2">The sequence shown here is derived from an EMBL/GenBank/DDBJ whole genome shotgun (WGS) entry which is preliminary data.</text>
</comment>
<dbReference type="InterPro" id="IPR050328">
    <property type="entry name" value="Dev_Immune_Receptor"/>
</dbReference>
<evidence type="ECO:0000256" key="1">
    <source>
        <dbReference type="ARBA" id="ARBA00022729"/>
    </source>
</evidence>
<dbReference type="PROSITE" id="PS51450">
    <property type="entry name" value="LRR"/>
    <property type="match status" value="1"/>
</dbReference>
<reference evidence="3" key="1">
    <citation type="journal article" date="2019" name="Int. J. Syst. Evol. Microbiol.">
        <title>The Global Catalogue of Microorganisms (GCM) 10K type strain sequencing project: providing services to taxonomists for standard genome sequencing and annotation.</title>
        <authorList>
            <consortium name="The Broad Institute Genomics Platform"/>
            <consortium name="The Broad Institute Genome Sequencing Center for Infectious Disease"/>
            <person name="Wu L."/>
            <person name="Ma J."/>
        </authorList>
    </citation>
    <scope>NUCLEOTIDE SEQUENCE [LARGE SCALE GENOMIC DNA]</scope>
    <source>
        <strain evidence="3">CCUG 59858</strain>
    </source>
</reference>
<accession>A0ABV8CFG1</accession>
<evidence type="ECO:0000313" key="2">
    <source>
        <dbReference type="EMBL" id="MFC3908750.1"/>
    </source>
</evidence>
<protein>
    <recommendedName>
        <fullName evidence="4">Leucine-rich repeat-containing protein (Substrate of the Dot/Icm secretion system)</fullName>
    </recommendedName>
</protein>